<sequence>MAAHHADDISADPRQGVTDEKKVNQHDDDIIAPVQSASVFEDMTVQLETESSHVGEYGTKRDLKPRHVSMIAIAGTIGTGLFLGSGASLVRAGPVGFFLGYTIIGCLVGMMMTVYAPNIGGFIEMGNKYISPEAGFTMGINYILQTGLAIPTEIAAASVMISYWDHDESHLPAYMAAFLVLTILINLVGVKYFGEVEFVFACVKVAMLVGLIIFGLVANLGGIDGVYTGGRYWRTEPFNDTYKMLHPVSLARFLGFWKVLTQAAFAFGGIEGVSVLAGEAYNPRKTMKSAVKTVFYRIVGLYVLTVLMISLNVSQHSPKLLAAVSKGGSTAASSPFVVICQQTGVNVLPSVINAVVMTSALSSCNENTFAVSRTLLALARQDSMPKVFLNTSRLGTPYWGVFVSFCFGLLCFLSVSSGSGQVFLWLSNLSALSSLIAWISICLCYVRFHKSLALQGISRDDLDLKSWFQPYMAWTCIFMFTVVLFFNGFEAFIHKFSVSDFFASYVTLPVVLLAFFGFRMYSWRAGRPVGFTNLKAVNLSNGPARALRGTKYDLGS</sequence>
<reference evidence="1" key="1">
    <citation type="submission" date="2022-07" db="EMBL/GenBank/DDBJ databases">
        <title>Genome Sequence of Lecanicillium saksenae.</title>
        <authorList>
            <person name="Buettner E."/>
        </authorList>
    </citation>
    <scope>NUCLEOTIDE SEQUENCE</scope>
    <source>
        <strain evidence="1">VT-O1</strain>
    </source>
</reference>
<keyword evidence="2" id="KW-1185">Reference proteome</keyword>
<accession>A0ACC1QRB0</accession>
<protein>
    <submittedName>
        <fullName evidence="1">Uncharacterized protein</fullName>
    </submittedName>
</protein>
<evidence type="ECO:0000313" key="1">
    <source>
        <dbReference type="EMBL" id="KAJ3488161.1"/>
    </source>
</evidence>
<gene>
    <name evidence="1" type="ORF">NLG97_g6253</name>
</gene>
<dbReference type="EMBL" id="JANAKD010000802">
    <property type="protein sequence ID" value="KAJ3488161.1"/>
    <property type="molecule type" value="Genomic_DNA"/>
</dbReference>
<comment type="caution">
    <text evidence="1">The sequence shown here is derived from an EMBL/GenBank/DDBJ whole genome shotgun (WGS) entry which is preliminary data.</text>
</comment>
<organism evidence="1 2">
    <name type="scientific">Lecanicillium saksenae</name>
    <dbReference type="NCBI Taxonomy" id="468837"/>
    <lineage>
        <taxon>Eukaryota</taxon>
        <taxon>Fungi</taxon>
        <taxon>Dikarya</taxon>
        <taxon>Ascomycota</taxon>
        <taxon>Pezizomycotina</taxon>
        <taxon>Sordariomycetes</taxon>
        <taxon>Hypocreomycetidae</taxon>
        <taxon>Hypocreales</taxon>
        <taxon>Cordycipitaceae</taxon>
        <taxon>Lecanicillium</taxon>
    </lineage>
</organism>
<evidence type="ECO:0000313" key="2">
    <source>
        <dbReference type="Proteomes" id="UP001148737"/>
    </source>
</evidence>
<name>A0ACC1QRB0_9HYPO</name>
<proteinExistence type="predicted"/>
<dbReference type="Proteomes" id="UP001148737">
    <property type="component" value="Unassembled WGS sequence"/>
</dbReference>